<comment type="caution">
    <text evidence="1">The sequence shown here is derived from an EMBL/GenBank/DDBJ whole genome shotgun (WGS) entry which is preliminary data.</text>
</comment>
<protein>
    <submittedName>
        <fullName evidence="1">Glucuronyl hydrolase</fullName>
    </submittedName>
</protein>
<accession>A0AAW6MCM3</accession>
<name>A0AAW6MCM3_9BACE</name>
<dbReference type="PROSITE" id="PS51257">
    <property type="entry name" value="PROKAR_LIPOPROTEIN"/>
    <property type="match status" value="1"/>
</dbReference>
<reference evidence="1" key="1">
    <citation type="submission" date="2023-03" db="EMBL/GenBank/DDBJ databases">
        <title>DFI Biobank Strains.</title>
        <authorList>
            <person name="Mostad J."/>
            <person name="Paddock L."/>
            <person name="Medina S."/>
            <person name="Waligurski E."/>
            <person name="Barat B."/>
            <person name="Smith R."/>
            <person name="Burgo V."/>
            <person name="Metcalfe C."/>
            <person name="Woodson C."/>
            <person name="Sundararajan A."/>
            <person name="Ramaswamy R."/>
            <person name="Lin H."/>
            <person name="Pamer E.G."/>
        </authorList>
    </citation>
    <scope>NUCLEOTIDE SEQUENCE</scope>
    <source>
        <strain evidence="1">DFI.9.5</strain>
    </source>
</reference>
<dbReference type="GO" id="GO:0016787">
    <property type="term" value="F:hydrolase activity"/>
    <property type="evidence" value="ECO:0007669"/>
    <property type="project" value="UniProtKB-KW"/>
</dbReference>
<dbReference type="EMBL" id="JARFID010000189">
    <property type="protein sequence ID" value="MDE8697719.1"/>
    <property type="molecule type" value="Genomic_DNA"/>
</dbReference>
<dbReference type="AlphaFoldDB" id="A0AAW6MCM3"/>
<gene>
    <name evidence="1" type="ORF">PZH42_27025</name>
</gene>
<evidence type="ECO:0000313" key="1">
    <source>
        <dbReference type="EMBL" id="MDE8697719.1"/>
    </source>
</evidence>
<evidence type="ECO:0000313" key="2">
    <source>
        <dbReference type="Proteomes" id="UP001221924"/>
    </source>
</evidence>
<organism evidence="1 2">
    <name type="scientific">Bacteroides cellulosilyticus</name>
    <dbReference type="NCBI Taxonomy" id="246787"/>
    <lineage>
        <taxon>Bacteria</taxon>
        <taxon>Pseudomonadati</taxon>
        <taxon>Bacteroidota</taxon>
        <taxon>Bacteroidia</taxon>
        <taxon>Bacteroidales</taxon>
        <taxon>Bacteroidaceae</taxon>
        <taxon>Bacteroides</taxon>
    </lineage>
</organism>
<dbReference type="Proteomes" id="UP001221924">
    <property type="component" value="Unassembled WGS sequence"/>
</dbReference>
<feature type="non-terminal residue" evidence="1">
    <location>
        <position position="71"/>
    </location>
</feature>
<sequence length="71" mass="8104">MKTKELLFGACLCMFTACNMPEKGMDVDVYEALDYCDAQVQRTLTELKAAEGTIDYSMMPRNIMDSLNTWH</sequence>
<keyword evidence="1" id="KW-0378">Hydrolase</keyword>
<proteinExistence type="predicted"/>